<keyword evidence="5 12" id="KW-0418">Kinase</keyword>
<evidence type="ECO:0000313" key="12">
    <source>
        <dbReference type="EMBL" id="QSQ14372.1"/>
    </source>
</evidence>
<accession>A0ABX7N6I7</accession>
<dbReference type="Gene3D" id="3.30.70.890">
    <property type="entry name" value="GHMP kinase, C-terminal domain"/>
    <property type="match status" value="1"/>
</dbReference>
<evidence type="ECO:0000256" key="1">
    <source>
        <dbReference type="ARBA" id="ARBA00022490"/>
    </source>
</evidence>
<dbReference type="InterPro" id="IPR006205">
    <property type="entry name" value="Mev_gal_kin"/>
</dbReference>
<organism evidence="12 13">
    <name type="scientific">Myxococcus landrumensis</name>
    <dbReference type="NCBI Taxonomy" id="2813577"/>
    <lineage>
        <taxon>Bacteria</taxon>
        <taxon>Pseudomonadati</taxon>
        <taxon>Myxococcota</taxon>
        <taxon>Myxococcia</taxon>
        <taxon>Myxococcales</taxon>
        <taxon>Cystobacterineae</taxon>
        <taxon>Myxococcaceae</taxon>
        <taxon>Myxococcus</taxon>
    </lineage>
</organism>
<reference evidence="12 13" key="1">
    <citation type="submission" date="2021-02" db="EMBL/GenBank/DDBJ databases">
        <title>De Novo genome assembly of isolated myxobacteria.</title>
        <authorList>
            <person name="Stevens D.C."/>
        </authorList>
    </citation>
    <scope>NUCLEOTIDE SEQUENCE [LARGE SCALE GENOMIC DNA]</scope>
    <source>
        <strain evidence="12 13">SCHIC003</strain>
    </source>
</reference>
<sequence>MDRALSAPGKLFVSGEYAVLWGGVARVAAVAPRTAAYVRRREDARVHVCIEEGTLAGSVTPKGVRWAREVPQGFLFVARALDEALRAHGRASQGFDLAIAPSAVGPNGQKLGMGGSACATVLAAEGARYVLEERHDTLKLALLAHTLGQGGKGSGGDVAASFAGGVLRYRRYDVSPLVDASNGGRLGAALAESPSVDVWRLPTPRVAMAYAFTGESASTKVLIGQVEARLEEVGRRAFVARSDTVGQAVEDGLAGGDFRGFTEAVTAQHALLLELGPLETEAMRRVLSMASAYGCAGKLSGAGGGDGCILFAPDVEARAELCKGLEARGFHTLLLEPEPGVRGETHVDARLRAWMDALV</sequence>
<dbReference type="EMBL" id="CP071091">
    <property type="protein sequence ID" value="QSQ14372.1"/>
    <property type="molecule type" value="Genomic_DNA"/>
</dbReference>
<feature type="domain" description="GHMP kinase N-terminal" evidence="10">
    <location>
        <begin position="77"/>
        <end position="165"/>
    </location>
</feature>
<dbReference type="InterPro" id="IPR020568">
    <property type="entry name" value="Ribosomal_Su5_D2-typ_SF"/>
</dbReference>
<evidence type="ECO:0000256" key="4">
    <source>
        <dbReference type="ARBA" id="ARBA00022741"/>
    </source>
</evidence>
<keyword evidence="6" id="KW-0067">ATP-binding</keyword>
<protein>
    <submittedName>
        <fullName evidence="12">Phosphomevalonate kinase</fullName>
    </submittedName>
</protein>
<keyword evidence="13" id="KW-1185">Reference proteome</keyword>
<dbReference type="PANTHER" id="PTHR43290">
    <property type="entry name" value="MEVALONATE KINASE"/>
    <property type="match status" value="1"/>
</dbReference>
<keyword evidence="2" id="KW-0444">Lipid biosynthesis</keyword>
<evidence type="ECO:0000259" key="10">
    <source>
        <dbReference type="Pfam" id="PF00288"/>
    </source>
</evidence>
<evidence type="ECO:0000256" key="7">
    <source>
        <dbReference type="ARBA" id="ARBA00022842"/>
    </source>
</evidence>
<evidence type="ECO:0000313" key="13">
    <source>
        <dbReference type="Proteomes" id="UP000663090"/>
    </source>
</evidence>
<comment type="pathway">
    <text evidence="9">Isoprenoid biosynthesis; isopentenyl diphosphate biosynthesis via mevalonate pathway; isopentenyl diphosphate from (R)-mevalonate: step 1/3.</text>
</comment>
<evidence type="ECO:0000256" key="2">
    <source>
        <dbReference type="ARBA" id="ARBA00022516"/>
    </source>
</evidence>
<dbReference type="InterPro" id="IPR006204">
    <property type="entry name" value="GHMP_kinase_N_dom"/>
</dbReference>
<keyword evidence="1" id="KW-0963">Cytoplasm</keyword>
<keyword evidence="3" id="KW-0808">Transferase</keyword>
<dbReference type="InterPro" id="IPR014721">
    <property type="entry name" value="Ribsml_uS5_D2-typ_fold_subgr"/>
</dbReference>
<evidence type="ECO:0000256" key="9">
    <source>
        <dbReference type="ARBA" id="ARBA00029438"/>
    </source>
</evidence>
<dbReference type="Gene3D" id="3.30.230.10">
    <property type="match status" value="1"/>
</dbReference>
<evidence type="ECO:0000256" key="6">
    <source>
        <dbReference type="ARBA" id="ARBA00022840"/>
    </source>
</evidence>
<name>A0ABX7N6I7_9BACT</name>
<keyword evidence="7" id="KW-0460">Magnesium</keyword>
<keyword evidence="8" id="KW-0443">Lipid metabolism</keyword>
<evidence type="ECO:0000259" key="11">
    <source>
        <dbReference type="Pfam" id="PF08544"/>
    </source>
</evidence>
<dbReference type="Proteomes" id="UP000663090">
    <property type="component" value="Chromosome"/>
</dbReference>
<dbReference type="RefSeq" id="WP_206716155.1">
    <property type="nucleotide sequence ID" value="NZ_CP071091.1"/>
</dbReference>
<dbReference type="SUPFAM" id="SSF54211">
    <property type="entry name" value="Ribosomal protein S5 domain 2-like"/>
    <property type="match status" value="1"/>
</dbReference>
<dbReference type="Pfam" id="PF00288">
    <property type="entry name" value="GHMP_kinases_N"/>
    <property type="match status" value="1"/>
</dbReference>
<dbReference type="InterPro" id="IPR036554">
    <property type="entry name" value="GHMP_kinase_C_sf"/>
</dbReference>
<evidence type="ECO:0000256" key="8">
    <source>
        <dbReference type="ARBA" id="ARBA00023098"/>
    </source>
</evidence>
<dbReference type="GO" id="GO:0016301">
    <property type="term" value="F:kinase activity"/>
    <property type="evidence" value="ECO:0007669"/>
    <property type="project" value="UniProtKB-KW"/>
</dbReference>
<gene>
    <name evidence="12" type="ORF">JY572_39760</name>
</gene>
<feature type="domain" description="GHMP kinase C-terminal" evidence="11">
    <location>
        <begin position="253"/>
        <end position="321"/>
    </location>
</feature>
<keyword evidence="4" id="KW-0547">Nucleotide-binding</keyword>
<proteinExistence type="predicted"/>
<dbReference type="PANTHER" id="PTHR43290:SF2">
    <property type="entry name" value="MEVALONATE KINASE"/>
    <property type="match status" value="1"/>
</dbReference>
<dbReference type="InterPro" id="IPR013750">
    <property type="entry name" value="GHMP_kinase_C_dom"/>
</dbReference>
<evidence type="ECO:0000256" key="5">
    <source>
        <dbReference type="ARBA" id="ARBA00022777"/>
    </source>
</evidence>
<dbReference type="SUPFAM" id="SSF55060">
    <property type="entry name" value="GHMP Kinase, C-terminal domain"/>
    <property type="match status" value="1"/>
</dbReference>
<dbReference type="Pfam" id="PF08544">
    <property type="entry name" value="GHMP_kinases_C"/>
    <property type="match status" value="1"/>
</dbReference>
<evidence type="ECO:0000256" key="3">
    <source>
        <dbReference type="ARBA" id="ARBA00022679"/>
    </source>
</evidence>